<protein>
    <recommendedName>
        <fullName evidence="12">Leucine-rich repeat-containing N-terminal plant-type domain-containing protein</fullName>
    </recommendedName>
</protein>
<keyword evidence="7 10" id="KW-0472">Membrane</keyword>
<gene>
    <name evidence="13" type="ORF">EZV62_008948</name>
</gene>
<sequence>MGLLMWCYQLVCLQLLLLHSLSFANLCSHDQSSALLQFKQLFSFVNYDSYLCDDNEHSSYPKMKHWKEDMDCCSWEGVTCDRVTGDVIGLDLSCSWLYGSIPSNTSLFLLFRLQKLNLAFNFFNSSHIPSDFVTFPSLTHLNLSSSYFSGQVPFQISHLSRLISLDLGTSWPGDHLTLETLVMQRLVQNMTKLEQLILDNVNMSTVAPGYLINLSSSLVLLSLSDCELHGSIPENIFHLPKLQALNLPNNYNLKCDFPTVNWSSPLRYMDVSSTSSSGKLPDSFGNLKSLSYLNMENCSFIGSVPASIEGTLPPSLAFALLGVVFAAVWCLVNTYGCSKGNMGLGACLGVFKNAAAYFIGGLSLSLGTYSSFFAELKESILAIQIAASCGWNYIWLKKIL</sequence>
<dbReference type="GO" id="GO:0016020">
    <property type="term" value="C:membrane"/>
    <property type="evidence" value="ECO:0007669"/>
    <property type="project" value="UniProtKB-SubCell"/>
</dbReference>
<feature type="chain" id="PRO_5022760381" description="Leucine-rich repeat-containing N-terminal plant-type domain-containing protein" evidence="11">
    <location>
        <begin position="25"/>
        <end position="400"/>
    </location>
</feature>
<evidence type="ECO:0000256" key="6">
    <source>
        <dbReference type="ARBA" id="ARBA00022989"/>
    </source>
</evidence>
<evidence type="ECO:0000256" key="7">
    <source>
        <dbReference type="ARBA" id="ARBA00023136"/>
    </source>
</evidence>
<dbReference type="SUPFAM" id="SSF52058">
    <property type="entry name" value="L domain-like"/>
    <property type="match status" value="1"/>
</dbReference>
<accession>A0A5C7IEI2</accession>
<dbReference type="InterPro" id="IPR013210">
    <property type="entry name" value="LRR_N_plant-typ"/>
</dbReference>
<dbReference type="AlphaFoldDB" id="A0A5C7IEI2"/>
<dbReference type="Gene3D" id="3.80.10.10">
    <property type="entry name" value="Ribonuclease Inhibitor"/>
    <property type="match status" value="4"/>
</dbReference>
<evidence type="ECO:0000256" key="1">
    <source>
        <dbReference type="ARBA" id="ARBA00004479"/>
    </source>
</evidence>
<evidence type="ECO:0000256" key="9">
    <source>
        <dbReference type="ARBA" id="ARBA00023180"/>
    </source>
</evidence>
<dbReference type="InterPro" id="IPR001611">
    <property type="entry name" value="Leu-rich_rpt"/>
</dbReference>
<comment type="caution">
    <text evidence="13">The sequence shown here is derived from an EMBL/GenBank/DDBJ whole genome shotgun (WGS) entry which is preliminary data.</text>
</comment>
<evidence type="ECO:0000256" key="5">
    <source>
        <dbReference type="ARBA" id="ARBA00022737"/>
    </source>
</evidence>
<feature type="transmembrane region" description="Helical" evidence="10">
    <location>
        <begin position="312"/>
        <end position="332"/>
    </location>
</feature>
<keyword evidence="14" id="KW-1185">Reference proteome</keyword>
<evidence type="ECO:0000256" key="11">
    <source>
        <dbReference type="SAM" id="SignalP"/>
    </source>
</evidence>
<dbReference type="Proteomes" id="UP000323000">
    <property type="component" value="Chromosome 3"/>
</dbReference>
<dbReference type="Pfam" id="PF00560">
    <property type="entry name" value="LRR_1"/>
    <property type="match status" value="4"/>
</dbReference>
<keyword evidence="8" id="KW-0675">Receptor</keyword>
<comment type="subcellular location">
    <subcellularLocation>
        <location evidence="1">Membrane</location>
        <topology evidence="1">Single-pass type I membrane protein</topology>
    </subcellularLocation>
</comment>
<evidence type="ECO:0000256" key="10">
    <source>
        <dbReference type="SAM" id="Phobius"/>
    </source>
</evidence>
<evidence type="ECO:0000313" key="13">
    <source>
        <dbReference type="EMBL" id="TXG67673.1"/>
    </source>
</evidence>
<dbReference type="PANTHER" id="PTHR48061">
    <property type="entry name" value="LEUCINE-RICH REPEAT RECEPTOR PROTEIN KINASE EMS1-LIKE-RELATED"/>
    <property type="match status" value="1"/>
</dbReference>
<dbReference type="InterPro" id="IPR032675">
    <property type="entry name" value="LRR_dom_sf"/>
</dbReference>
<evidence type="ECO:0000256" key="2">
    <source>
        <dbReference type="ARBA" id="ARBA00022614"/>
    </source>
</evidence>
<evidence type="ECO:0000259" key="12">
    <source>
        <dbReference type="Pfam" id="PF08263"/>
    </source>
</evidence>
<reference evidence="14" key="1">
    <citation type="journal article" date="2019" name="Gigascience">
        <title>De novo genome assembly of the endangered Acer yangbiense, a plant species with extremely small populations endemic to Yunnan Province, China.</title>
        <authorList>
            <person name="Yang J."/>
            <person name="Wariss H.M."/>
            <person name="Tao L."/>
            <person name="Zhang R."/>
            <person name="Yun Q."/>
            <person name="Hollingsworth P."/>
            <person name="Dao Z."/>
            <person name="Luo G."/>
            <person name="Guo H."/>
            <person name="Ma Y."/>
            <person name="Sun W."/>
        </authorList>
    </citation>
    <scope>NUCLEOTIDE SEQUENCE [LARGE SCALE GENOMIC DNA]</scope>
    <source>
        <strain evidence="14">cv. Malutang</strain>
    </source>
</reference>
<feature type="transmembrane region" description="Helical" evidence="10">
    <location>
        <begin position="379"/>
        <end position="396"/>
    </location>
</feature>
<proteinExistence type="predicted"/>
<evidence type="ECO:0000313" key="14">
    <source>
        <dbReference type="Proteomes" id="UP000323000"/>
    </source>
</evidence>
<evidence type="ECO:0000256" key="3">
    <source>
        <dbReference type="ARBA" id="ARBA00022692"/>
    </source>
</evidence>
<dbReference type="PANTHER" id="PTHR48061:SF46">
    <property type="entry name" value="LEUCINE-RICH REPEAT-CONTAINING N-TERMINAL PLANT-TYPE DOMAIN-CONTAINING PROTEIN"/>
    <property type="match status" value="1"/>
</dbReference>
<keyword evidence="2" id="KW-0433">Leucine-rich repeat</keyword>
<organism evidence="13 14">
    <name type="scientific">Acer yangbiense</name>
    <dbReference type="NCBI Taxonomy" id="1000413"/>
    <lineage>
        <taxon>Eukaryota</taxon>
        <taxon>Viridiplantae</taxon>
        <taxon>Streptophyta</taxon>
        <taxon>Embryophyta</taxon>
        <taxon>Tracheophyta</taxon>
        <taxon>Spermatophyta</taxon>
        <taxon>Magnoliopsida</taxon>
        <taxon>eudicotyledons</taxon>
        <taxon>Gunneridae</taxon>
        <taxon>Pentapetalae</taxon>
        <taxon>rosids</taxon>
        <taxon>malvids</taxon>
        <taxon>Sapindales</taxon>
        <taxon>Sapindaceae</taxon>
        <taxon>Hippocastanoideae</taxon>
        <taxon>Acereae</taxon>
        <taxon>Acer</taxon>
    </lineage>
</organism>
<name>A0A5C7IEI2_9ROSI</name>
<feature type="domain" description="Leucine-rich repeat-containing N-terminal plant-type" evidence="12">
    <location>
        <begin position="29"/>
        <end position="81"/>
    </location>
</feature>
<keyword evidence="4 11" id="KW-0732">Signal</keyword>
<keyword evidence="3 10" id="KW-0812">Transmembrane</keyword>
<dbReference type="CDD" id="cd06222">
    <property type="entry name" value="RNase_H_like"/>
    <property type="match status" value="1"/>
</dbReference>
<keyword evidence="9" id="KW-0325">Glycoprotein</keyword>
<dbReference type="OrthoDB" id="676979at2759"/>
<evidence type="ECO:0000256" key="8">
    <source>
        <dbReference type="ARBA" id="ARBA00023170"/>
    </source>
</evidence>
<dbReference type="InterPro" id="IPR044730">
    <property type="entry name" value="RNase_H-like_dom_plant"/>
</dbReference>
<keyword evidence="5" id="KW-0677">Repeat</keyword>
<dbReference type="EMBL" id="VAHF01000003">
    <property type="protein sequence ID" value="TXG67673.1"/>
    <property type="molecule type" value="Genomic_DNA"/>
</dbReference>
<dbReference type="Pfam" id="PF08263">
    <property type="entry name" value="LRRNT_2"/>
    <property type="match status" value="1"/>
</dbReference>
<evidence type="ECO:0000256" key="4">
    <source>
        <dbReference type="ARBA" id="ARBA00022729"/>
    </source>
</evidence>
<dbReference type="InterPro" id="IPR046956">
    <property type="entry name" value="RLP23-like"/>
</dbReference>
<feature type="signal peptide" evidence="11">
    <location>
        <begin position="1"/>
        <end position="24"/>
    </location>
</feature>
<feature type="transmembrane region" description="Helical" evidence="10">
    <location>
        <begin position="344"/>
        <end position="367"/>
    </location>
</feature>
<keyword evidence="6 10" id="KW-1133">Transmembrane helix</keyword>